<comment type="caution">
    <text evidence="4">The sequence shown here is derived from an EMBL/GenBank/DDBJ whole genome shotgun (WGS) entry which is preliminary data.</text>
</comment>
<dbReference type="PANTHER" id="PTHR43861">
    <property type="entry name" value="TRANS-ACONITATE 2-METHYLTRANSFERASE-RELATED"/>
    <property type="match status" value="1"/>
</dbReference>
<keyword evidence="5" id="KW-1185">Reference proteome</keyword>
<dbReference type="Pfam" id="PF13489">
    <property type="entry name" value="Methyltransf_23"/>
    <property type="match status" value="1"/>
</dbReference>
<keyword evidence="1" id="KW-0808">Transferase</keyword>
<feature type="domain" description="AprA-like MT2-like" evidence="3">
    <location>
        <begin position="201"/>
        <end position="453"/>
    </location>
</feature>
<evidence type="ECO:0000313" key="4">
    <source>
        <dbReference type="EMBL" id="GIH75473.1"/>
    </source>
</evidence>
<dbReference type="InterPro" id="IPR056393">
    <property type="entry name" value="AprA-like_MT2"/>
</dbReference>
<protein>
    <recommendedName>
        <fullName evidence="3">AprA-like MT2-like domain-containing protein</fullName>
    </recommendedName>
</protein>
<accession>A0A8J3RID3</accession>
<dbReference type="RefSeq" id="WP_239316092.1">
    <property type="nucleotide sequence ID" value="NZ_BOOH01000016.1"/>
</dbReference>
<feature type="region of interest" description="Disordered" evidence="2">
    <location>
        <begin position="458"/>
        <end position="478"/>
    </location>
</feature>
<dbReference type="InterPro" id="IPR029063">
    <property type="entry name" value="SAM-dependent_MTases_sf"/>
</dbReference>
<organism evidence="4 5">
    <name type="scientific">Planobispora longispora</name>
    <dbReference type="NCBI Taxonomy" id="28887"/>
    <lineage>
        <taxon>Bacteria</taxon>
        <taxon>Bacillati</taxon>
        <taxon>Actinomycetota</taxon>
        <taxon>Actinomycetes</taxon>
        <taxon>Streptosporangiales</taxon>
        <taxon>Streptosporangiaceae</taxon>
        <taxon>Planobispora</taxon>
    </lineage>
</organism>
<proteinExistence type="predicted"/>
<dbReference type="Gene3D" id="3.40.50.150">
    <property type="entry name" value="Vaccinia Virus protein VP39"/>
    <property type="match status" value="2"/>
</dbReference>
<evidence type="ECO:0000256" key="2">
    <source>
        <dbReference type="SAM" id="MobiDB-lite"/>
    </source>
</evidence>
<dbReference type="Proteomes" id="UP000616724">
    <property type="component" value="Unassembled WGS sequence"/>
</dbReference>
<evidence type="ECO:0000313" key="5">
    <source>
        <dbReference type="Proteomes" id="UP000616724"/>
    </source>
</evidence>
<evidence type="ECO:0000256" key="1">
    <source>
        <dbReference type="ARBA" id="ARBA00022679"/>
    </source>
</evidence>
<dbReference type="EMBL" id="BOOH01000016">
    <property type="protein sequence ID" value="GIH75473.1"/>
    <property type="molecule type" value="Genomic_DNA"/>
</dbReference>
<dbReference type="CDD" id="cd02440">
    <property type="entry name" value="AdoMet_MTases"/>
    <property type="match status" value="1"/>
</dbReference>
<name>A0A8J3RID3_9ACTN</name>
<dbReference type="AlphaFoldDB" id="A0A8J3RID3"/>
<dbReference type="Pfam" id="PF23525">
    <property type="entry name" value="Methyltransf_36"/>
    <property type="match status" value="1"/>
</dbReference>
<sequence length="814" mass="89369">MLSSAIRALDALDLLDAQGGSDRLDTGYVRVAWRALAGVGWLDEKTLEWTEEGRAAQRHRERYAAGGRFLARFTDNAPDSWEHPWDPATEAAFSDLLRAHEHWRAAADPADMVTMHLDGVLAVPALLSLRGSGRLRRPEGDAARLLAMIGWLDGEGAWTPLGLAGLKMVDHLGMVGSYLPMLARLEDLCRGDLLVRPGDGEWHCQRRLNVEASAAAHRRYFAEADPVFAEILGRDPRPSFIADMGCGDGSWLAHLHNLFGDSVRYVGIDASSVALDSARAVLEAAGVRDPLLLLGDISDPDALAGQLAAHGLAIEDGLHIRAFIDHDRTYLGGEPRDDVPGWSSAAYVGPDGRALSAAEMESDLVAHFQRWVPHVGRHGLVILEGHCVPPHVTRRHLGALHSVAFDAYHGLSHQYPMEYPAFTRCLRLAGLQPVSHLERRYPTTRPFVAVSLNRLMPVQPPPPRISTERRDTWRPTPDIDLTDGESLHRLLYTDGDLAHPRSWSSGATGIVVRDTLRAIEARIESVRPGETVRVLDYGAGTGLASIELIKACVSHGVEQRLADRGAAFELHLVDIPTTWFAKGYELLGENPWTRFHALRVDGAFRPLIEVMGGEQVDVVMANMVFHLLTDDAMRHAVDSIADVLSPGGLLSFSSPDLGPTGPYALLFHDSNRLLRQYWLAALDSPAPHALAPVLGEAVARVRPGVREAAQRRADKRILPVPQTRSSVSAALAPRFRGVVEERTYEILAEESLMTALVPANQAEYLSEIDDQGLREAVIHHLMRERVLPELMNGPAGTALGLNIEWTIGRCRRIR</sequence>
<dbReference type="PANTHER" id="PTHR43861:SF3">
    <property type="entry name" value="PUTATIVE (AFU_ORTHOLOGUE AFUA_2G14390)-RELATED"/>
    <property type="match status" value="1"/>
</dbReference>
<gene>
    <name evidence="4" type="ORF">Plo01_19020</name>
</gene>
<reference evidence="4 5" key="1">
    <citation type="submission" date="2021-01" db="EMBL/GenBank/DDBJ databases">
        <title>Whole genome shotgun sequence of Planobispora longispora NBRC 13918.</title>
        <authorList>
            <person name="Komaki H."/>
            <person name="Tamura T."/>
        </authorList>
    </citation>
    <scope>NUCLEOTIDE SEQUENCE [LARGE SCALE GENOMIC DNA]</scope>
    <source>
        <strain evidence="4 5">NBRC 13918</strain>
    </source>
</reference>
<evidence type="ECO:0000259" key="3">
    <source>
        <dbReference type="Pfam" id="PF23525"/>
    </source>
</evidence>
<dbReference type="GO" id="GO:0016740">
    <property type="term" value="F:transferase activity"/>
    <property type="evidence" value="ECO:0007669"/>
    <property type="project" value="UniProtKB-KW"/>
</dbReference>
<dbReference type="SUPFAM" id="SSF53335">
    <property type="entry name" value="S-adenosyl-L-methionine-dependent methyltransferases"/>
    <property type="match status" value="2"/>
</dbReference>